<dbReference type="Proteomes" id="UP000076276">
    <property type="component" value="Unassembled WGS sequence"/>
</dbReference>
<dbReference type="EMBL" id="LUAW01000020">
    <property type="protein sequence ID" value="KYQ71996.1"/>
    <property type="molecule type" value="Genomic_DNA"/>
</dbReference>
<comment type="caution">
    <text evidence="6">The sequence shown here is derived from an EMBL/GenBank/DDBJ whole genome shotgun (WGS) entry which is preliminary data.</text>
</comment>
<dbReference type="CDD" id="cd01949">
    <property type="entry name" value="GGDEF"/>
    <property type="match status" value="1"/>
</dbReference>
<dbReference type="Gene3D" id="3.30.70.270">
    <property type="match status" value="1"/>
</dbReference>
<dbReference type="InterPro" id="IPR029787">
    <property type="entry name" value="Nucleotide_cyclase"/>
</dbReference>
<evidence type="ECO:0000256" key="3">
    <source>
        <dbReference type="ARBA" id="ARBA00034247"/>
    </source>
</evidence>
<accession>A0A151Y1S7</accession>
<evidence type="ECO:0000256" key="4">
    <source>
        <dbReference type="SAM" id="Phobius"/>
    </source>
</evidence>
<organism evidence="6 7">
    <name type="scientific">Acinetobacter pragensis</name>
    <dbReference type="NCBI Taxonomy" id="1806892"/>
    <lineage>
        <taxon>Bacteria</taxon>
        <taxon>Pseudomonadati</taxon>
        <taxon>Pseudomonadota</taxon>
        <taxon>Gammaproteobacteria</taxon>
        <taxon>Moraxellales</taxon>
        <taxon>Moraxellaceae</taxon>
        <taxon>Acinetobacter</taxon>
    </lineage>
</organism>
<sequence>MDVLNIQNSLLKIIDWSIFSKIQLIMASSVHMDLGLLYMSFKVMAQPLANIEFLKAANGVLYVYLLIGSMLFLLGFWLKKYNKFGNFYAHLGVNYNAISMLLSAFALGIINITNGVIFIGSCLILMILLPKKVVYWGIANTAVLFLVLICLTVNGSIHYAPIFQPYVTFSADIQNFYLINSSIYMVFYSALMIWVLNICLRNWNLKNEQIKQLSLMDGLTELYNRRVLEKAQHNFTASGVPENCGLIILDLDNFKQINDEHGHFFGDQVLKHVAKILKEKSRADDLPIRYGGEEFLLLLKNTSKHECHQIAGRILSALNQEPVQLNLHQNLIVTASMGVSHSHDNFKNFDELFKAADEQLYLAKSLGKNQICMI</sequence>
<dbReference type="SUPFAM" id="SSF55073">
    <property type="entry name" value="Nucleotide cyclase"/>
    <property type="match status" value="1"/>
</dbReference>
<feature type="domain" description="GGDEF" evidence="5">
    <location>
        <begin position="242"/>
        <end position="374"/>
    </location>
</feature>
<name>A0A151Y1S7_9GAMM</name>
<dbReference type="FunFam" id="3.30.70.270:FF:000001">
    <property type="entry name" value="Diguanylate cyclase domain protein"/>
    <property type="match status" value="1"/>
</dbReference>
<dbReference type="SMART" id="SM00267">
    <property type="entry name" value="GGDEF"/>
    <property type="match status" value="1"/>
</dbReference>
<dbReference type="GO" id="GO:0005886">
    <property type="term" value="C:plasma membrane"/>
    <property type="evidence" value="ECO:0007669"/>
    <property type="project" value="TreeGrafter"/>
</dbReference>
<proteinExistence type="predicted"/>
<dbReference type="EC" id="2.7.7.65" evidence="2"/>
<evidence type="ECO:0000259" key="5">
    <source>
        <dbReference type="PROSITE" id="PS50887"/>
    </source>
</evidence>
<evidence type="ECO:0000313" key="7">
    <source>
        <dbReference type="Proteomes" id="UP000076276"/>
    </source>
</evidence>
<keyword evidence="4" id="KW-0472">Membrane</keyword>
<dbReference type="PROSITE" id="PS50887">
    <property type="entry name" value="GGDEF"/>
    <property type="match status" value="1"/>
</dbReference>
<dbReference type="OrthoDB" id="9812260at2"/>
<dbReference type="GO" id="GO:0052621">
    <property type="term" value="F:diguanylate cyclase activity"/>
    <property type="evidence" value="ECO:0007669"/>
    <property type="project" value="UniProtKB-EC"/>
</dbReference>
<dbReference type="InterPro" id="IPR043128">
    <property type="entry name" value="Rev_trsase/Diguanyl_cyclase"/>
</dbReference>
<dbReference type="PANTHER" id="PTHR45138">
    <property type="entry name" value="REGULATORY COMPONENTS OF SENSORY TRANSDUCTION SYSTEM"/>
    <property type="match status" value="1"/>
</dbReference>
<dbReference type="InterPro" id="IPR050469">
    <property type="entry name" value="Diguanylate_Cyclase"/>
</dbReference>
<dbReference type="AlphaFoldDB" id="A0A151Y1S7"/>
<feature type="transmembrane region" description="Helical" evidence="4">
    <location>
        <begin position="177"/>
        <end position="200"/>
    </location>
</feature>
<dbReference type="Pfam" id="PF00990">
    <property type="entry name" value="GGDEF"/>
    <property type="match status" value="1"/>
</dbReference>
<comment type="cofactor">
    <cofactor evidence="1">
        <name>Mg(2+)</name>
        <dbReference type="ChEBI" id="CHEBI:18420"/>
    </cofactor>
</comment>
<evidence type="ECO:0000256" key="2">
    <source>
        <dbReference type="ARBA" id="ARBA00012528"/>
    </source>
</evidence>
<dbReference type="NCBIfam" id="TIGR00254">
    <property type="entry name" value="GGDEF"/>
    <property type="match status" value="1"/>
</dbReference>
<protein>
    <recommendedName>
        <fullName evidence="2">diguanylate cyclase</fullName>
        <ecNumber evidence="2">2.7.7.65</ecNumber>
    </recommendedName>
</protein>
<feature type="transmembrane region" description="Helical" evidence="4">
    <location>
        <begin position="18"/>
        <end position="38"/>
    </location>
</feature>
<dbReference type="RefSeq" id="WP_067668892.1">
    <property type="nucleotide sequence ID" value="NZ_CBCSIK010000002.1"/>
</dbReference>
<dbReference type="GO" id="GO:1902201">
    <property type="term" value="P:negative regulation of bacterial-type flagellum-dependent cell motility"/>
    <property type="evidence" value="ECO:0007669"/>
    <property type="project" value="TreeGrafter"/>
</dbReference>
<keyword evidence="4" id="KW-0812">Transmembrane</keyword>
<reference evidence="6 7" key="1">
    <citation type="submission" date="2016-03" db="EMBL/GenBank/DDBJ databases">
        <title>Acinetobacter genomospecies 28 strain ANC 4149.</title>
        <authorList>
            <person name="Radolfova-Krizova L."/>
            <person name="Nemec A."/>
        </authorList>
    </citation>
    <scope>NUCLEOTIDE SEQUENCE [LARGE SCALE GENOMIC DNA]</scope>
    <source>
        <strain evidence="6 7">ANC 4149</strain>
    </source>
</reference>
<keyword evidence="7" id="KW-1185">Reference proteome</keyword>
<feature type="transmembrane region" description="Helical" evidence="4">
    <location>
        <begin position="98"/>
        <end position="126"/>
    </location>
</feature>
<gene>
    <name evidence="6" type="ORF">AZH43_12295</name>
</gene>
<dbReference type="InterPro" id="IPR000160">
    <property type="entry name" value="GGDEF_dom"/>
</dbReference>
<dbReference type="GO" id="GO:0043709">
    <property type="term" value="P:cell adhesion involved in single-species biofilm formation"/>
    <property type="evidence" value="ECO:0007669"/>
    <property type="project" value="TreeGrafter"/>
</dbReference>
<comment type="catalytic activity">
    <reaction evidence="3">
        <text>2 GTP = 3',3'-c-di-GMP + 2 diphosphate</text>
        <dbReference type="Rhea" id="RHEA:24898"/>
        <dbReference type="ChEBI" id="CHEBI:33019"/>
        <dbReference type="ChEBI" id="CHEBI:37565"/>
        <dbReference type="ChEBI" id="CHEBI:58805"/>
        <dbReference type="EC" id="2.7.7.65"/>
    </reaction>
</comment>
<evidence type="ECO:0000256" key="1">
    <source>
        <dbReference type="ARBA" id="ARBA00001946"/>
    </source>
</evidence>
<feature type="transmembrane region" description="Helical" evidence="4">
    <location>
        <begin position="59"/>
        <end position="78"/>
    </location>
</feature>
<dbReference type="PANTHER" id="PTHR45138:SF9">
    <property type="entry name" value="DIGUANYLATE CYCLASE DGCM-RELATED"/>
    <property type="match status" value="1"/>
</dbReference>
<dbReference type="STRING" id="1806892.AZH43_12295"/>
<keyword evidence="4" id="KW-1133">Transmembrane helix</keyword>
<evidence type="ECO:0000313" key="6">
    <source>
        <dbReference type="EMBL" id="KYQ71996.1"/>
    </source>
</evidence>
<feature type="transmembrane region" description="Helical" evidence="4">
    <location>
        <begin position="133"/>
        <end position="157"/>
    </location>
</feature>